<feature type="compositionally biased region" description="Polar residues" evidence="1">
    <location>
        <begin position="372"/>
        <end position="394"/>
    </location>
</feature>
<feature type="region of interest" description="Disordered" evidence="1">
    <location>
        <begin position="107"/>
        <end position="134"/>
    </location>
</feature>
<dbReference type="HOGENOM" id="CLU_670862_0_0_1"/>
<dbReference type="EMBL" id="AMYD01001126">
    <property type="protein sequence ID" value="EQB54489.1"/>
    <property type="molecule type" value="Genomic_DNA"/>
</dbReference>
<feature type="compositionally biased region" description="Low complexity" evidence="1">
    <location>
        <begin position="107"/>
        <end position="117"/>
    </location>
</feature>
<protein>
    <submittedName>
        <fullName evidence="2">Uncharacterized protein</fullName>
    </submittedName>
</protein>
<feature type="compositionally biased region" description="Basic and acidic residues" evidence="1">
    <location>
        <begin position="395"/>
        <end position="410"/>
    </location>
</feature>
<proteinExistence type="predicted"/>
<dbReference type="Proteomes" id="UP000015530">
    <property type="component" value="Unassembled WGS sequence"/>
</dbReference>
<sequence length="410" mass="44659">MGRKAADTRTDAEKKADMKTRIVRARAGLEKKTKEFIELPNIKSVLSPAMQDIIVAMLGGKSVTDAEHLLPYASQLQGVSYGSPWAGRAGILPGLQKNKEDIATAATSTSATTPATPNFNDSTTTSAPVDQPNPIVPTNPTFIASMQQPSTPAKTTGIPGQFIPGSSAQPGAIDALTTTRPSYDELLAMVQGDMRERLLRGQSVGVQSMLQATQSQAADNLGGFGDSAKHEEAGDDLRVQTQHYADDPATPFPNGVEDHNYAFYESTDSQINAFDDADLNIGQYSSGPRPQSFSESQMREMQRRVNSAARIVPSEIRLSTTVRFLTHLLMEQLGVDVTQNIESFMEQARDEHALMNMNRNVRFNSAFRHPTRQASSGASTFATGQPSMSSLSATHNDDRYYPDTERRRLN</sequence>
<evidence type="ECO:0000313" key="2">
    <source>
        <dbReference type="EMBL" id="EQB54489.1"/>
    </source>
</evidence>
<evidence type="ECO:0000313" key="3">
    <source>
        <dbReference type="Proteomes" id="UP000015530"/>
    </source>
</evidence>
<accession>T0KQZ9</accession>
<gene>
    <name evidence="2" type="ORF">CGLO_05673</name>
</gene>
<reference evidence="3" key="1">
    <citation type="journal article" date="2013" name="Mol. Plant Microbe Interact.">
        <title>Global aspects of pacC regulation of pathogenicity genes in Colletotrichum gloeosporioides as revealed by transcriptome analysis.</title>
        <authorList>
            <person name="Alkan N."/>
            <person name="Meng X."/>
            <person name="Friedlander G."/>
            <person name="Reuveni E."/>
            <person name="Sukno S."/>
            <person name="Sherman A."/>
            <person name="Thon M."/>
            <person name="Fluhr R."/>
            <person name="Prusky D."/>
        </authorList>
    </citation>
    <scope>NUCLEOTIDE SEQUENCE [LARGE SCALE GENOMIC DNA]</scope>
    <source>
        <strain evidence="3">Cg-14</strain>
    </source>
</reference>
<dbReference type="AlphaFoldDB" id="T0KQZ9"/>
<name>T0KQZ9_COLGC</name>
<organism evidence="2 3">
    <name type="scientific">Colletotrichum gloeosporioides (strain Cg-14)</name>
    <name type="common">Anthracnose fungus</name>
    <name type="synonym">Glomerella cingulata</name>
    <dbReference type="NCBI Taxonomy" id="1237896"/>
    <lineage>
        <taxon>Eukaryota</taxon>
        <taxon>Fungi</taxon>
        <taxon>Dikarya</taxon>
        <taxon>Ascomycota</taxon>
        <taxon>Pezizomycotina</taxon>
        <taxon>Sordariomycetes</taxon>
        <taxon>Hypocreomycetidae</taxon>
        <taxon>Glomerellales</taxon>
        <taxon>Glomerellaceae</taxon>
        <taxon>Colletotrichum</taxon>
        <taxon>Colletotrichum gloeosporioides species complex</taxon>
    </lineage>
</organism>
<evidence type="ECO:0000256" key="1">
    <source>
        <dbReference type="SAM" id="MobiDB-lite"/>
    </source>
</evidence>
<feature type="compositionally biased region" description="Polar residues" evidence="1">
    <location>
        <begin position="118"/>
        <end position="128"/>
    </location>
</feature>
<comment type="caution">
    <text evidence="2">The sequence shown here is derived from an EMBL/GenBank/DDBJ whole genome shotgun (WGS) entry which is preliminary data.</text>
</comment>
<feature type="region of interest" description="Disordered" evidence="1">
    <location>
        <begin position="370"/>
        <end position="410"/>
    </location>
</feature>